<dbReference type="EMBL" id="BMMK01000005">
    <property type="protein sequence ID" value="GGM45365.1"/>
    <property type="molecule type" value="Genomic_DNA"/>
</dbReference>
<evidence type="ECO:0000313" key="1">
    <source>
        <dbReference type="EMBL" id="GGM45365.1"/>
    </source>
</evidence>
<dbReference type="Proteomes" id="UP000637578">
    <property type="component" value="Unassembled WGS sequence"/>
</dbReference>
<comment type="caution">
    <text evidence="1">The sequence shown here is derived from an EMBL/GenBank/DDBJ whole genome shotgun (WGS) entry which is preliminary data.</text>
</comment>
<proteinExistence type="predicted"/>
<name>A0A8J3C6Y7_9PSEU</name>
<evidence type="ECO:0000313" key="2">
    <source>
        <dbReference type="Proteomes" id="UP000637578"/>
    </source>
</evidence>
<organism evidence="1 2">
    <name type="scientific">Longimycelium tulufanense</name>
    <dbReference type="NCBI Taxonomy" id="907463"/>
    <lineage>
        <taxon>Bacteria</taxon>
        <taxon>Bacillati</taxon>
        <taxon>Actinomycetota</taxon>
        <taxon>Actinomycetes</taxon>
        <taxon>Pseudonocardiales</taxon>
        <taxon>Pseudonocardiaceae</taxon>
        <taxon>Longimycelium</taxon>
    </lineage>
</organism>
<dbReference type="AlphaFoldDB" id="A0A8J3C6Y7"/>
<gene>
    <name evidence="1" type="ORF">GCM10012275_15500</name>
</gene>
<reference evidence="1" key="2">
    <citation type="submission" date="2020-09" db="EMBL/GenBank/DDBJ databases">
        <authorList>
            <person name="Sun Q."/>
            <person name="Zhou Y."/>
        </authorList>
    </citation>
    <scope>NUCLEOTIDE SEQUENCE</scope>
    <source>
        <strain evidence="1">CGMCC 4.5737</strain>
    </source>
</reference>
<reference evidence="1" key="1">
    <citation type="journal article" date="2014" name="Int. J. Syst. Evol. Microbiol.">
        <title>Complete genome sequence of Corynebacterium casei LMG S-19264T (=DSM 44701T), isolated from a smear-ripened cheese.</title>
        <authorList>
            <consortium name="US DOE Joint Genome Institute (JGI-PGF)"/>
            <person name="Walter F."/>
            <person name="Albersmeier A."/>
            <person name="Kalinowski J."/>
            <person name="Ruckert C."/>
        </authorList>
    </citation>
    <scope>NUCLEOTIDE SEQUENCE</scope>
    <source>
        <strain evidence="1">CGMCC 4.5737</strain>
    </source>
</reference>
<sequence>MAGVSIQYVEQSAQLRDIGRADPEGQGRCSFSSQQATLRRLNKAFAAFFRRIKNGQQPGYPRFKGVGWFDTVE</sequence>
<keyword evidence="2" id="KW-1185">Reference proteome</keyword>
<protein>
    <submittedName>
        <fullName evidence="1">Uncharacterized protein</fullName>
    </submittedName>
</protein>
<accession>A0A8J3C6Y7</accession>